<dbReference type="KEGG" id="hro:HELRODRAFT_157895"/>
<dbReference type="InterPro" id="IPR042532">
    <property type="entry name" value="EXOC3/Sec6_C"/>
</dbReference>
<comment type="similarity">
    <text evidence="2">Belongs to the SEC6 family.</text>
</comment>
<keyword evidence="3" id="KW-0813">Transport</keyword>
<dbReference type="STRING" id="6412.T1EMH5"/>
<dbReference type="GO" id="GO:0051601">
    <property type="term" value="P:exocyst localization"/>
    <property type="evidence" value="ECO:0000318"/>
    <property type="project" value="GO_Central"/>
</dbReference>
<feature type="coiled-coil region" evidence="9">
    <location>
        <begin position="79"/>
        <end position="106"/>
    </location>
</feature>
<dbReference type="FunFam" id="1.10.357.50:FF:000009">
    <property type="entry name" value="Exocyst complex component 3-like 1"/>
    <property type="match status" value="1"/>
</dbReference>
<dbReference type="Proteomes" id="UP000015101">
    <property type="component" value="Unassembled WGS sequence"/>
</dbReference>
<dbReference type="InParanoid" id="T1EMH5"/>
<keyword evidence="9" id="KW-0175">Coiled coil</keyword>
<dbReference type="InterPro" id="IPR010326">
    <property type="entry name" value="EXOC3/Sec6"/>
</dbReference>
<sequence length="715" mass="83360">MEMQAKEHAKHIVANYLQRPDQLEKTEQLRKSVARQKGSVEAMLKTAIQSQLDGVKTGLNQLNTVLKDIKEIKSNMTEIRSTYLTIADLQSKLKNIREENSKHSQLAAACDNVLHIFTVPETIKKCEDLINDGKLLHAHKSISDLEKSKDDILYELNKQPNKTPMDQLIVLEYFSGLDDLVQSLEKQLWLILQRTIISLRVEPTIIVTVLRIIEREEKLDAVMSNKYEEMKLPGRPKKWKEKAMDTINKAVLLRIEGNQMEDRTTNKMWLVRHLEVTRQIVLEDLRVVKTLCGQCFPPHYNMVEKYIEMYHMAISTHLNEIIEQGLEGNEIVSLLNWINDYSTTELMGHPDLNIDVNKYPPLIEKSKINDLYSQYIMTLKRNMKEWMVNSIKTDSKDWSKDQLPDTDDKGFFNTTLPVLLIQMIEQNLEVAKTIGNELVVNVVIMCIEEMKEFAQLYKSELKIYRDIHLADRSSPKYYLHFIIANTNNCQSFADFIIHLHKDYLTHADVGKIKSLLDMFNNLADLLCVWLIEEVFSDLEPHIQELLTKKWTTSSSSVDTICITIEDYCQDFVHIKDVFYNEMINRARLRLAKEYYKAILARKIMFKNYEERGPACEKIIREADQMDLLFQKLIKNDKHQQESPFAGIPLFIELLKMRDTSMLSLELSGFVNKYPDIKIDMVVNILLMRGDMSRSDARFHTPHQRKITVSTKTMTY</sequence>
<evidence type="ECO:0000256" key="4">
    <source>
        <dbReference type="ARBA" id="ARBA00022483"/>
    </source>
</evidence>
<evidence type="ECO:0000313" key="11">
    <source>
        <dbReference type="EnsemblMetazoa" id="HelroP157895"/>
    </source>
</evidence>
<dbReference type="EnsemblMetazoa" id="HelroT157895">
    <property type="protein sequence ID" value="HelroP157895"/>
    <property type="gene ID" value="HelroG157895"/>
</dbReference>
<name>T1EMH5_HELRO</name>
<evidence type="ECO:0000313" key="12">
    <source>
        <dbReference type="Proteomes" id="UP000015101"/>
    </source>
</evidence>
<dbReference type="RefSeq" id="XP_009028614.1">
    <property type="nucleotide sequence ID" value="XM_009030366.1"/>
</dbReference>
<dbReference type="Gene3D" id="1.10.357.70">
    <property type="entry name" value="Exocyst complex component Sec6, C-terminal domain"/>
    <property type="match status" value="1"/>
</dbReference>
<comment type="function">
    <text evidence="6">As part of the exocyst, may play a role in regulated exocytosis of insulin granules.</text>
</comment>
<dbReference type="GO" id="GO:0000145">
    <property type="term" value="C:exocyst"/>
    <property type="evidence" value="ECO:0000318"/>
    <property type="project" value="GO_Central"/>
</dbReference>
<comment type="subunit">
    <text evidence="7">Interacts with EXOC2, EXOC4 and EXOC5; may be part of the exocyst.</text>
</comment>
<keyword evidence="4" id="KW-0268">Exocytosis</keyword>
<evidence type="ECO:0000256" key="8">
    <source>
        <dbReference type="ARBA" id="ARBA00070834"/>
    </source>
</evidence>
<evidence type="ECO:0000256" key="7">
    <source>
        <dbReference type="ARBA" id="ARBA00065845"/>
    </source>
</evidence>
<reference evidence="11" key="3">
    <citation type="submission" date="2015-06" db="UniProtKB">
        <authorList>
            <consortium name="EnsemblMetazoa"/>
        </authorList>
    </citation>
    <scope>IDENTIFICATION</scope>
</reference>
<evidence type="ECO:0000256" key="3">
    <source>
        <dbReference type="ARBA" id="ARBA00022448"/>
    </source>
</evidence>
<dbReference type="eggNOG" id="KOG2286">
    <property type="taxonomic scope" value="Eukaryota"/>
</dbReference>
<evidence type="ECO:0000256" key="9">
    <source>
        <dbReference type="SAM" id="Coils"/>
    </source>
</evidence>
<keyword evidence="5" id="KW-0968">Cytoplasmic vesicle</keyword>
<proteinExistence type="inferred from homology"/>
<dbReference type="OMA" id="MNIGPKT"/>
<dbReference type="Pfam" id="PF06046">
    <property type="entry name" value="Sec6"/>
    <property type="match status" value="1"/>
</dbReference>
<dbReference type="GO" id="GO:0000149">
    <property type="term" value="F:SNARE binding"/>
    <property type="evidence" value="ECO:0000318"/>
    <property type="project" value="GO_Central"/>
</dbReference>
<dbReference type="FunFam" id="1.10.357.70:FF:000001">
    <property type="entry name" value="Exocyst complex component 3"/>
    <property type="match status" value="1"/>
</dbReference>
<evidence type="ECO:0000313" key="10">
    <source>
        <dbReference type="EMBL" id="ESN93347.1"/>
    </source>
</evidence>
<dbReference type="GO" id="GO:0030133">
    <property type="term" value="C:transport vesicle"/>
    <property type="evidence" value="ECO:0007669"/>
    <property type="project" value="UniProtKB-SubCell"/>
</dbReference>
<dbReference type="AlphaFoldDB" id="T1EMH5"/>
<keyword evidence="12" id="KW-1185">Reference proteome</keyword>
<dbReference type="HOGENOM" id="CLU_016260_1_0_1"/>
<comment type="subcellular location">
    <subcellularLocation>
        <location evidence="1">Cytoplasmic vesicle</location>
        <location evidence="1">Secretory vesicle</location>
    </subcellularLocation>
</comment>
<organism evidence="11 12">
    <name type="scientific">Helobdella robusta</name>
    <name type="common">Californian leech</name>
    <dbReference type="NCBI Taxonomy" id="6412"/>
    <lineage>
        <taxon>Eukaryota</taxon>
        <taxon>Metazoa</taxon>
        <taxon>Spiralia</taxon>
        <taxon>Lophotrochozoa</taxon>
        <taxon>Annelida</taxon>
        <taxon>Clitellata</taxon>
        <taxon>Hirudinea</taxon>
        <taxon>Rhynchobdellida</taxon>
        <taxon>Glossiphoniidae</taxon>
        <taxon>Helobdella</taxon>
    </lineage>
</organism>
<gene>
    <name evidence="11" type="primary">20197775</name>
    <name evidence="10" type="ORF">HELRODRAFT_157895</name>
</gene>
<dbReference type="GO" id="GO:0006887">
    <property type="term" value="P:exocytosis"/>
    <property type="evidence" value="ECO:0000318"/>
    <property type="project" value="GO_Central"/>
</dbReference>
<evidence type="ECO:0000256" key="6">
    <source>
        <dbReference type="ARBA" id="ARBA00057986"/>
    </source>
</evidence>
<dbReference type="Gene3D" id="1.10.357.50">
    <property type="match status" value="1"/>
</dbReference>
<evidence type="ECO:0000256" key="1">
    <source>
        <dbReference type="ARBA" id="ARBA00004398"/>
    </source>
</evidence>
<dbReference type="EMBL" id="KB097620">
    <property type="protein sequence ID" value="ESN93347.1"/>
    <property type="molecule type" value="Genomic_DNA"/>
</dbReference>
<dbReference type="CTD" id="20197775"/>
<dbReference type="FunCoup" id="T1EMH5">
    <property type="interactions" value="1163"/>
</dbReference>
<dbReference type="PANTHER" id="PTHR21292:SF1">
    <property type="entry name" value="EXOCYST COMPLEX COMPONENT 3"/>
    <property type="match status" value="1"/>
</dbReference>
<protein>
    <recommendedName>
        <fullName evidence="8">Exocyst complex component 3-like protein</fullName>
    </recommendedName>
</protein>
<evidence type="ECO:0000256" key="5">
    <source>
        <dbReference type="ARBA" id="ARBA00023329"/>
    </source>
</evidence>
<dbReference type="EMBL" id="AMQM01007462">
    <property type="status" value="NOT_ANNOTATED_CDS"/>
    <property type="molecule type" value="Genomic_DNA"/>
</dbReference>
<accession>T1EMH5</accession>
<dbReference type="OrthoDB" id="10047020at2759"/>
<reference evidence="10 12" key="2">
    <citation type="journal article" date="2013" name="Nature">
        <title>Insights into bilaterian evolution from three spiralian genomes.</title>
        <authorList>
            <person name="Simakov O."/>
            <person name="Marletaz F."/>
            <person name="Cho S.J."/>
            <person name="Edsinger-Gonzales E."/>
            <person name="Havlak P."/>
            <person name="Hellsten U."/>
            <person name="Kuo D.H."/>
            <person name="Larsson T."/>
            <person name="Lv J."/>
            <person name="Arendt D."/>
            <person name="Savage R."/>
            <person name="Osoegawa K."/>
            <person name="de Jong P."/>
            <person name="Grimwood J."/>
            <person name="Chapman J.A."/>
            <person name="Shapiro H."/>
            <person name="Aerts A."/>
            <person name="Otillar R.P."/>
            <person name="Terry A.Y."/>
            <person name="Boore J.L."/>
            <person name="Grigoriev I.V."/>
            <person name="Lindberg D.R."/>
            <person name="Seaver E.C."/>
            <person name="Weisblat D.A."/>
            <person name="Putnam N.H."/>
            <person name="Rokhsar D.S."/>
        </authorList>
    </citation>
    <scope>NUCLEOTIDE SEQUENCE</scope>
</reference>
<dbReference type="GeneID" id="20197775"/>
<dbReference type="PANTHER" id="PTHR21292">
    <property type="entry name" value="EXOCYST COMPLEX COMPONENT SEC6-RELATED"/>
    <property type="match status" value="1"/>
</dbReference>
<reference evidence="12" key="1">
    <citation type="submission" date="2012-12" db="EMBL/GenBank/DDBJ databases">
        <authorList>
            <person name="Hellsten U."/>
            <person name="Grimwood J."/>
            <person name="Chapman J.A."/>
            <person name="Shapiro H."/>
            <person name="Aerts A."/>
            <person name="Otillar R.P."/>
            <person name="Terry A.Y."/>
            <person name="Boore J.L."/>
            <person name="Simakov O."/>
            <person name="Marletaz F."/>
            <person name="Cho S.-J."/>
            <person name="Edsinger-Gonzales E."/>
            <person name="Havlak P."/>
            <person name="Kuo D.-H."/>
            <person name="Larsson T."/>
            <person name="Lv J."/>
            <person name="Arendt D."/>
            <person name="Savage R."/>
            <person name="Osoegawa K."/>
            <person name="de Jong P."/>
            <person name="Lindberg D.R."/>
            <person name="Seaver E.C."/>
            <person name="Weisblat D.A."/>
            <person name="Putnam N.H."/>
            <person name="Grigoriev I.V."/>
            <person name="Rokhsar D.S."/>
        </authorList>
    </citation>
    <scope>NUCLEOTIDE SEQUENCE</scope>
</reference>
<evidence type="ECO:0000256" key="2">
    <source>
        <dbReference type="ARBA" id="ARBA00009447"/>
    </source>
</evidence>